<dbReference type="EMBL" id="UOEF01000200">
    <property type="protein sequence ID" value="VAV95134.1"/>
    <property type="molecule type" value="Genomic_DNA"/>
</dbReference>
<dbReference type="AlphaFoldDB" id="A0A3B0RNK8"/>
<dbReference type="CDD" id="cd00060">
    <property type="entry name" value="FHA"/>
    <property type="match status" value="1"/>
</dbReference>
<feature type="domain" description="FHA" evidence="2">
    <location>
        <begin position="29"/>
        <end position="100"/>
    </location>
</feature>
<dbReference type="SMART" id="SM00240">
    <property type="entry name" value="FHA"/>
    <property type="match status" value="1"/>
</dbReference>
<dbReference type="Pfam" id="PF00498">
    <property type="entry name" value="FHA"/>
    <property type="match status" value="1"/>
</dbReference>
<proteinExistence type="predicted"/>
<evidence type="ECO:0000313" key="3">
    <source>
        <dbReference type="EMBL" id="VAV95134.1"/>
    </source>
</evidence>
<dbReference type="SUPFAM" id="SSF49879">
    <property type="entry name" value="SMAD/FHA domain"/>
    <property type="match status" value="1"/>
</dbReference>
<organism evidence="3">
    <name type="scientific">hydrothermal vent metagenome</name>
    <dbReference type="NCBI Taxonomy" id="652676"/>
    <lineage>
        <taxon>unclassified sequences</taxon>
        <taxon>metagenomes</taxon>
        <taxon>ecological metagenomes</taxon>
    </lineage>
</organism>
<reference evidence="3" key="1">
    <citation type="submission" date="2018-06" db="EMBL/GenBank/DDBJ databases">
        <authorList>
            <person name="Zhirakovskaya E."/>
        </authorList>
    </citation>
    <scope>NUCLEOTIDE SEQUENCE</scope>
</reference>
<feature type="region of interest" description="Disordered" evidence="1">
    <location>
        <begin position="41"/>
        <end position="69"/>
    </location>
</feature>
<feature type="non-terminal residue" evidence="3">
    <location>
        <position position="144"/>
    </location>
</feature>
<name>A0A3B0RNK8_9ZZZZ</name>
<dbReference type="Gene3D" id="2.60.200.20">
    <property type="match status" value="1"/>
</dbReference>
<accession>A0A3B0RNK8</accession>
<gene>
    <name evidence="3" type="ORF">MNBD_ALPHA04-641</name>
</gene>
<dbReference type="InterPro" id="IPR008984">
    <property type="entry name" value="SMAD_FHA_dom_sf"/>
</dbReference>
<dbReference type="InterPro" id="IPR000253">
    <property type="entry name" value="FHA_dom"/>
</dbReference>
<sequence length="144" mass="16190">MPETISIQLTGISGFSNGHKFTIGMGQTIVIGRSRDCDIKIGEEDLPEPDPNKPLKGHGGKSEHLHTVSRHHVTIEFKDAKHIFIEDKSKHGTFLNSNAIDGRDQIIGLRKGPMELRLGTNETFRVEMIRTQNDVPRITVKRRD</sequence>
<dbReference type="PROSITE" id="PS50006">
    <property type="entry name" value="FHA_DOMAIN"/>
    <property type="match status" value="1"/>
</dbReference>
<evidence type="ECO:0000256" key="1">
    <source>
        <dbReference type="SAM" id="MobiDB-lite"/>
    </source>
</evidence>
<protein>
    <recommendedName>
        <fullName evidence="2">FHA domain-containing protein</fullName>
    </recommendedName>
</protein>
<evidence type="ECO:0000259" key="2">
    <source>
        <dbReference type="PROSITE" id="PS50006"/>
    </source>
</evidence>